<dbReference type="InterPro" id="IPR002191">
    <property type="entry name" value="Bac_export_3"/>
</dbReference>
<dbReference type="PANTHER" id="PTHR34040:SF8">
    <property type="entry name" value="FLAGELLAR BIOSYNTHETIC PROTEIN FLIQ"/>
    <property type="match status" value="1"/>
</dbReference>
<keyword evidence="7" id="KW-0975">Bacterial flagellum</keyword>
<sequence>MDPQVILDLYGQGFYLIVVMVSAVMVPSLVVGLIVSVFQAATQINEQTLTFLPRFVVTIFAIMHLGPWLLSSLTDFFNQLFIDIPMLIG</sequence>
<dbReference type="Proteomes" id="UP000598488">
    <property type="component" value="Unassembled WGS sequence"/>
</dbReference>
<gene>
    <name evidence="7 8" type="primary">fliQ</name>
    <name evidence="8" type="ORF">JHD44_01020</name>
</gene>
<dbReference type="PRINTS" id="PR00952">
    <property type="entry name" value="TYPE3IMQPROT"/>
</dbReference>
<comment type="caution">
    <text evidence="8">The sequence shown here is derived from an EMBL/GenBank/DDBJ whole genome shotgun (WGS) entry which is preliminary data.</text>
</comment>
<comment type="function">
    <text evidence="7">Role in flagellar biosynthesis.</text>
</comment>
<protein>
    <recommendedName>
        <fullName evidence="7">Flagellar biosynthetic protein FliQ</fullName>
    </recommendedName>
</protein>
<keyword evidence="5 7" id="KW-1133">Transmembrane helix</keyword>
<evidence type="ECO:0000256" key="4">
    <source>
        <dbReference type="ARBA" id="ARBA00022692"/>
    </source>
</evidence>
<comment type="subcellular location">
    <subcellularLocation>
        <location evidence="1 7">Cell membrane</location>
        <topology evidence="1">Multi-pass membrane protein</topology>
    </subcellularLocation>
    <subcellularLocation>
        <location evidence="7">Bacterial flagellum basal body</location>
    </subcellularLocation>
</comment>
<dbReference type="PIRSF" id="PIRSF004669">
    <property type="entry name" value="FliQ"/>
    <property type="match status" value="1"/>
</dbReference>
<dbReference type="PANTHER" id="PTHR34040">
    <property type="entry name" value="FLAGELLAR BIOSYNTHETIC PROTEIN FLIQ"/>
    <property type="match status" value="1"/>
</dbReference>
<name>A0ABS0Z6G3_9GAMM</name>
<reference evidence="8 9" key="1">
    <citation type="submission" date="2020-12" db="EMBL/GenBank/DDBJ databases">
        <title>Comparative genome analysis of fungal antagonists Marinomonas ostreistagni 398 and M. spartinae 468.</title>
        <authorList>
            <person name="Fields J.L."/>
            <person name="Mavrodi O.V."/>
            <person name="Biber P.D."/>
            <person name="Indest K.J."/>
            <person name="Mavrodi D.V."/>
        </authorList>
    </citation>
    <scope>NUCLEOTIDE SEQUENCE [LARGE SCALE GENOMIC DNA]</scope>
    <source>
        <strain evidence="8 9">USM7</strain>
    </source>
</reference>
<evidence type="ECO:0000256" key="5">
    <source>
        <dbReference type="ARBA" id="ARBA00022989"/>
    </source>
</evidence>
<keyword evidence="3 7" id="KW-1003">Cell membrane</keyword>
<keyword evidence="8" id="KW-0966">Cell projection</keyword>
<evidence type="ECO:0000256" key="3">
    <source>
        <dbReference type="ARBA" id="ARBA00022475"/>
    </source>
</evidence>
<keyword evidence="8" id="KW-0969">Cilium</keyword>
<keyword evidence="6 7" id="KW-0472">Membrane</keyword>
<keyword evidence="9" id="KW-1185">Reference proteome</keyword>
<evidence type="ECO:0000256" key="7">
    <source>
        <dbReference type="RuleBase" id="RU364090"/>
    </source>
</evidence>
<feature type="transmembrane region" description="Helical" evidence="7">
    <location>
        <begin position="12"/>
        <end position="39"/>
    </location>
</feature>
<evidence type="ECO:0000313" key="9">
    <source>
        <dbReference type="Proteomes" id="UP000598488"/>
    </source>
</evidence>
<evidence type="ECO:0000256" key="2">
    <source>
        <dbReference type="ARBA" id="ARBA00006156"/>
    </source>
</evidence>
<comment type="similarity">
    <text evidence="2 7">Belongs to the FliQ/MopD/SpaQ family.</text>
</comment>
<evidence type="ECO:0000256" key="6">
    <source>
        <dbReference type="ARBA" id="ARBA00023136"/>
    </source>
</evidence>
<evidence type="ECO:0000256" key="1">
    <source>
        <dbReference type="ARBA" id="ARBA00004651"/>
    </source>
</evidence>
<keyword evidence="8" id="KW-0282">Flagellum</keyword>
<dbReference type="EMBL" id="JAEMUH010000001">
    <property type="protein sequence ID" value="MBJ7549252.1"/>
    <property type="molecule type" value="Genomic_DNA"/>
</dbReference>
<proteinExistence type="inferred from homology"/>
<dbReference type="NCBIfam" id="TIGR01402">
    <property type="entry name" value="fliQ"/>
    <property type="match status" value="1"/>
</dbReference>
<dbReference type="InterPro" id="IPR006305">
    <property type="entry name" value="FliQ"/>
</dbReference>
<evidence type="ECO:0000313" key="8">
    <source>
        <dbReference type="EMBL" id="MBJ7549252.1"/>
    </source>
</evidence>
<accession>A0ABS0Z6G3</accession>
<dbReference type="RefSeq" id="WP_199460212.1">
    <property type="nucleotide sequence ID" value="NZ_JAEMUH010000001.1"/>
</dbReference>
<feature type="transmembrane region" description="Helical" evidence="7">
    <location>
        <begin position="51"/>
        <end position="70"/>
    </location>
</feature>
<dbReference type="Pfam" id="PF01313">
    <property type="entry name" value="Bac_export_3"/>
    <property type="match status" value="1"/>
</dbReference>
<keyword evidence="4 7" id="KW-0812">Transmembrane</keyword>
<organism evidence="8 9">
    <name type="scientific">Marinomonas ostreistagni</name>
    <dbReference type="NCBI Taxonomy" id="359209"/>
    <lineage>
        <taxon>Bacteria</taxon>
        <taxon>Pseudomonadati</taxon>
        <taxon>Pseudomonadota</taxon>
        <taxon>Gammaproteobacteria</taxon>
        <taxon>Oceanospirillales</taxon>
        <taxon>Oceanospirillaceae</taxon>
        <taxon>Marinomonas</taxon>
    </lineage>
</organism>